<evidence type="ECO:0000256" key="17">
    <source>
        <dbReference type="SAM" id="Phobius"/>
    </source>
</evidence>
<evidence type="ECO:0000256" key="15">
    <source>
        <dbReference type="PROSITE-ProRule" id="PRU00782"/>
    </source>
</evidence>
<feature type="region of interest" description="Actin-binding" evidence="15">
    <location>
        <begin position="611"/>
        <end position="633"/>
    </location>
</feature>
<keyword evidence="12 15" id="KW-0505">Motor protein</keyword>
<keyword evidence="6 17" id="KW-0812">Transmembrane</keyword>
<feature type="transmembrane region" description="Helical" evidence="17">
    <location>
        <begin position="935"/>
        <end position="954"/>
    </location>
</feature>
<dbReference type="InterPro" id="IPR036400">
    <property type="entry name" value="Cyt_B5-like_heme/steroid_sf"/>
</dbReference>
<keyword evidence="9 17" id="KW-1133">Transmembrane helix</keyword>
<feature type="transmembrane region" description="Helical" evidence="17">
    <location>
        <begin position="1203"/>
        <end position="1226"/>
    </location>
</feature>
<evidence type="ECO:0000256" key="13">
    <source>
        <dbReference type="ARBA" id="ARBA00023180"/>
    </source>
</evidence>
<dbReference type="GO" id="GO:0003779">
    <property type="term" value="F:actin binding"/>
    <property type="evidence" value="ECO:0007669"/>
    <property type="project" value="UniProtKB-KW"/>
</dbReference>
<evidence type="ECO:0000259" key="19">
    <source>
        <dbReference type="PROSITE" id="PS51456"/>
    </source>
</evidence>
<dbReference type="SMART" id="SM01117">
    <property type="entry name" value="Cyt-b5"/>
    <property type="match status" value="2"/>
</dbReference>
<evidence type="ECO:0000256" key="7">
    <source>
        <dbReference type="ARBA" id="ARBA00022741"/>
    </source>
</evidence>
<dbReference type="GO" id="GO:0031505">
    <property type="term" value="P:fungal-type cell wall organization"/>
    <property type="evidence" value="ECO:0007669"/>
    <property type="project" value="TreeGrafter"/>
</dbReference>
<keyword evidence="8 15" id="KW-0067">ATP-binding</keyword>
<dbReference type="InterPro" id="IPR027417">
    <property type="entry name" value="P-loop_NTPase"/>
</dbReference>
<keyword evidence="10 15" id="KW-0518">Myosin</keyword>
<feature type="transmembrane region" description="Helical" evidence="17">
    <location>
        <begin position="895"/>
        <end position="914"/>
    </location>
</feature>
<evidence type="ECO:0000256" key="5">
    <source>
        <dbReference type="ARBA" id="ARBA00022679"/>
    </source>
</evidence>
<evidence type="ECO:0000256" key="9">
    <source>
        <dbReference type="ARBA" id="ARBA00022989"/>
    </source>
</evidence>
<dbReference type="Proteomes" id="UP000253551">
    <property type="component" value="Unassembled WGS sequence"/>
</dbReference>
<comment type="caution">
    <text evidence="20">The sequence shown here is derived from an EMBL/GenBank/DDBJ whole genome shotgun (WGS) entry which is preliminary data.</text>
</comment>
<dbReference type="GO" id="GO:0005524">
    <property type="term" value="F:ATP binding"/>
    <property type="evidence" value="ECO:0007669"/>
    <property type="project" value="UniProtKB-UniRule"/>
</dbReference>
<dbReference type="InterPro" id="IPR001199">
    <property type="entry name" value="Cyt_B5-like_heme/steroid-bd"/>
</dbReference>
<evidence type="ECO:0000256" key="16">
    <source>
        <dbReference type="SAM" id="MobiDB-lite"/>
    </source>
</evidence>
<feature type="transmembrane region" description="Helical" evidence="17">
    <location>
        <begin position="1606"/>
        <end position="1627"/>
    </location>
</feature>
<evidence type="ECO:0000259" key="18">
    <source>
        <dbReference type="PROSITE" id="PS50255"/>
    </source>
</evidence>
<dbReference type="EC" id="2.4.1.16" evidence="2"/>
<feature type="domain" description="Cytochrome b5 heme-binding" evidence="18">
    <location>
        <begin position="958"/>
        <end position="1016"/>
    </location>
</feature>
<keyword evidence="7 15" id="KW-0547">Nucleotide-binding</keyword>
<dbReference type="GO" id="GO:0004100">
    <property type="term" value="F:chitin synthase activity"/>
    <property type="evidence" value="ECO:0007669"/>
    <property type="project" value="UniProtKB-EC"/>
</dbReference>
<dbReference type="PRINTS" id="PR00193">
    <property type="entry name" value="MYOSINHEAVY"/>
</dbReference>
<dbReference type="PANTHER" id="PTHR22914:SF45">
    <property type="entry name" value="CHITIN SYNTHASE"/>
    <property type="match status" value="1"/>
</dbReference>
<dbReference type="SUPFAM" id="SSF55856">
    <property type="entry name" value="Cytochrome b5-like heme/steroid binding domain"/>
    <property type="match status" value="1"/>
</dbReference>
<evidence type="ECO:0000256" key="8">
    <source>
        <dbReference type="ARBA" id="ARBA00022840"/>
    </source>
</evidence>
<keyword evidence="11 17" id="KW-0472">Membrane</keyword>
<dbReference type="InterPro" id="IPR036961">
    <property type="entry name" value="Kinesin_motor_dom_sf"/>
</dbReference>
<dbReference type="PANTHER" id="PTHR22914">
    <property type="entry name" value="CHITIN SYNTHASE"/>
    <property type="match status" value="1"/>
</dbReference>
<dbReference type="Gene3D" id="1.20.58.530">
    <property type="match status" value="1"/>
</dbReference>
<evidence type="ECO:0000256" key="11">
    <source>
        <dbReference type="ARBA" id="ARBA00023136"/>
    </source>
</evidence>
<dbReference type="SUPFAM" id="SSF52540">
    <property type="entry name" value="P-loop containing nucleoside triphosphate hydrolases"/>
    <property type="match status" value="1"/>
</dbReference>
<evidence type="ECO:0000256" key="2">
    <source>
        <dbReference type="ARBA" id="ARBA00012543"/>
    </source>
</evidence>
<comment type="similarity">
    <text evidence="15">Belongs to the TRAFAC class myosin-kinesin ATPase superfamily. Myosin family.</text>
</comment>
<keyword evidence="13" id="KW-0325">Glycoprotein</keyword>
<dbReference type="InterPro" id="IPR004835">
    <property type="entry name" value="Chitin_synth"/>
</dbReference>
<dbReference type="InterPro" id="IPR029044">
    <property type="entry name" value="Nucleotide-diphossugar_trans"/>
</dbReference>
<accession>A0A367KSZ4</accession>
<protein>
    <recommendedName>
        <fullName evidence="2">chitin synthase</fullName>
        <ecNumber evidence="2">2.4.1.16</ecNumber>
    </recommendedName>
</protein>
<dbReference type="InterPro" id="IPR001609">
    <property type="entry name" value="Myosin_head_motor_dom-like"/>
</dbReference>
<dbReference type="PROSITE" id="PS50255">
    <property type="entry name" value="CYTOCHROME_B5_2"/>
    <property type="match status" value="1"/>
</dbReference>
<dbReference type="SMART" id="SM00242">
    <property type="entry name" value="MYSc"/>
    <property type="match status" value="1"/>
</dbReference>
<evidence type="ECO:0000256" key="12">
    <source>
        <dbReference type="ARBA" id="ARBA00023175"/>
    </source>
</evidence>
<dbReference type="Pfam" id="PF00173">
    <property type="entry name" value="Cyt-b5"/>
    <property type="match status" value="1"/>
</dbReference>
<dbReference type="PROSITE" id="PS51456">
    <property type="entry name" value="MYOSIN_MOTOR"/>
    <property type="match status" value="1"/>
</dbReference>
<reference evidence="20 21" key="1">
    <citation type="journal article" date="2018" name="G3 (Bethesda)">
        <title>Phylogenetic and Phylogenomic Definition of Rhizopus Species.</title>
        <authorList>
            <person name="Gryganskyi A.P."/>
            <person name="Golan J."/>
            <person name="Dolatabadi S."/>
            <person name="Mondo S."/>
            <person name="Robb S."/>
            <person name="Idnurm A."/>
            <person name="Muszewska A."/>
            <person name="Steczkiewicz K."/>
            <person name="Masonjones S."/>
            <person name="Liao H.L."/>
            <person name="Gajdeczka M.T."/>
            <person name="Anike F."/>
            <person name="Vuek A."/>
            <person name="Anishchenko I.M."/>
            <person name="Voigt K."/>
            <person name="de Hoog G.S."/>
            <person name="Smith M.E."/>
            <person name="Heitman J."/>
            <person name="Vilgalys R."/>
            <person name="Stajich J.E."/>
        </authorList>
    </citation>
    <scope>NUCLEOTIDE SEQUENCE [LARGE SCALE GENOMIC DNA]</scope>
    <source>
        <strain evidence="20 21">LSU 92-RS-03</strain>
    </source>
</reference>
<feature type="transmembrane region" description="Helical" evidence="17">
    <location>
        <begin position="1579"/>
        <end position="1600"/>
    </location>
</feature>
<dbReference type="Gene3D" id="1.10.10.820">
    <property type="match status" value="1"/>
</dbReference>
<keyword evidence="14 15" id="KW-0009">Actin-binding</keyword>
<dbReference type="GO" id="GO:0006031">
    <property type="term" value="P:chitin biosynthetic process"/>
    <property type="evidence" value="ECO:0007669"/>
    <property type="project" value="TreeGrafter"/>
</dbReference>
<feature type="transmembrane region" description="Helical" evidence="17">
    <location>
        <begin position="1634"/>
        <end position="1657"/>
    </location>
</feature>
<comment type="subcellular location">
    <subcellularLocation>
        <location evidence="1">Cell membrane</location>
        <topology evidence="1">Multi-pass membrane protein</topology>
    </subcellularLocation>
</comment>
<dbReference type="Gene3D" id="3.90.550.10">
    <property type="entry name" value="Spore Coat Polysaccharide Biosynthesis Protein SpsA, Chain A"/>
    <property type="match status" value="1"/>
</dbReference>
<keyword evidence="5" id="KW-0808">Transferase</keyword>
<evidence type="ECO:0000256" key="6">
    <source>
        <dbReference type="ARBA" id="ARBA00022692"/>
    </source>
</evidence>
<evidence type="ECO:0000256" key="14">
    <source>
        <dbReference type="ARBA" id="ARBA00023203"/>
    </source>
</evidence>
<feature type="domain" description="Myosin motor" evidence="19">
    <location>
        <begin position="4"/>
        <end position="733"/>
    </location>
</feature>
<feature type="region of interest" description="Disordered" evidence="16">
    <location>
        <begin position="555"/>
        <end position="576"/>
    </location>
</feature>
<dbReference type="Pfam" id="PF03142">
    <property type="entry name" value="Chitin_synth_2"/>
    <property type="match status" value="1"/>
</dbReference>
<dbReference type="SUPFAM" id="SSF53448">
    <property type="entry name" value="Nucleotide-diphospho-sugar transferases"/>
    <property type="match status" value="1"/>
</dbReference>
<evidence type="ECO:0000256" key="10">
    <source>
        <dbReference type="ARBA" id="ARBA00023123"/>
    </source>
</evidence>
<dbReference type="EMBL" id="PJQM01000415">
    <property type="protein sequence ID" value="RCI05329.1"/>
    <property type="molecule type" value="Genomic_DNA"/>
</dbReference>
<dbReference type="Gene3D" id="3.10.120.10">
    <property type="entry name" value="Cytochrome b5-like heme/steroid binding domain"/>
    <property type="match status" value="1"/>
</dbReference>
<evidence type="ECO:0000313" key="20">
    <source>
        <dbReference type="EMBL" id="RCI05329.1"/>
    </source>
</evidence>
<dbReference type="GO" id="GO:0030428">
    <property type="term" value="C:cell septum"/>
    <property type="evidence" value="ECO:0007669"/>
    <property type="project" value="TreeGrafter"/>
</dbReference>
<evidence type="ECO:0000313" key="21">
    <source>
        <dbReference type="Proteomes" id="UP000253551"/>
    </source>
</evidence>
<gene>
    <name evidence="20" type="ORF">CU098_010635</name>
</gene>
<dbReference type="CDD" id="cd04190">
    <property type="entry name" value="Chitin_synth_C"/>
    <property type="match status" value="1"/>
</dbReference>
<dbReference type="InterPro" id="IPR036037">
    <property type="entry name" value="MYSc_Myo17"/>
</dbReference>
<organism evidence="20 21">
    <name type="scientific">Rhizopus stolonifer</name>
    <name type="common">Rhizopus nigricans</name>
    <dbReference type="NCBI Taxonomy" id="4846"/>
    <lineage>
        <taxon>Eukaryota</taxon>
        <taxon>Fungi</taxon>
        <taxon>Fungi incertae sedis</taxon>
        <taxon>Mucoromycota</taxon>
        <taxon>Mucoromycotina</taxon>
        <taxon>Mucoromycetes</taxon>
        <taxon>Mucorales</taxon>
        <taxon>Mucorineae</taxon>
        <taxon>Rhizopodaceae</taxon>
        <taxon>Rhizopus</taxon>
    </lineage>
</organism>
<sequence length="1742" mass="197373">MVVKNKFELADTSQKTEDSLTQTLKAAFQTNTIYSRISDSTYVAINPYKSFPNQSLQYVAEYKDTGSDALEPLPTHIYKLTNQAYLHMRRTGIDQSIIFNGESGSGKTESFKFVLNHLVQLSSAKKESKLQAQITNVQTVLESFGNARTSLNTNASRFGKYLELQFNERGRMVGAKLLNYLLDKSRITSCPGNEQTFHIFYQLLGGASAEEKQILQLNDDLHYKYIPRHMAASGGEASQFKGLKQAMKALGINKKYQARIWQFLACLLHLGQLEFDHDPTIQESAFVRNSATLDLCADFLGVDPRALEGIMTYKTQLVKKDVTTVILDSAGAAKQRDEIVRALYSLLFTWLVEYINKKLCCDNVHNFIGILDLPGPRIHSADFNSFCINLANERLQNFCQRSIFEVDIEEYRNDNLTIPDVPYFNNQACVELLTKHKHGLSDIVNHHAKSASSTDLSMLDTFVKYNNNHASFGVKQSETSQRHFCIQHFASQVTYNPNGFLEANKNMLNADLVQLIRGSETSPASYNSFVLELFANDSIHTETHPKQTNAIMNAQQPVGPLRGPSMRRTKSTKRKRNSVLEPTIIEEIQQEKPSKPKKNVSMVLSQLNMALDDLFVTLDETVPWFVFCIKPNDNAAPNQFDSHRVRAQIRAWGIPQICQRLEVHYTSFMFHEEFLERYSDSLTSLGIDKSTSAKEQCESVISLSGWTSDQAICGESKIFLNEAVWQSLENRLRTIEKAEQRKLKDEKRVTENMATLATPMINMDRDQSSDTLSNISFGSNTDFLLPPGNKHGQLDYSDRRHNTAAAAAAAAAAGLPLPPGAPGSVYTDDQRSFLSDDEFHNYQQPGSYHDSESQYGSEIYGRTNNELKEMLPKDVIEEEAPADDDEQVSSVRRHWLNFVWFMTWWIPATFLVMCGKMKRPDIQIAWREKMTLCMCIFLTSGFVIWFLVFFGSLICPRQDVFSVSELQSHSSSDNAYIAIRGEVFDLTKFAPHHWAAQVIPSSAILSYGGKDASQLFPVQVSALCSGSTGTVSPYVSLDYNSNVTDPNAEYHNFLPYTGDSRPDWYFQQMTRLRQNYKLGTMGYTPKDIANQATNPVDLNGKKSVRHWAILKGNVYDLSVYISGGRRFLMPEGMSPPSNADLDFLHNDVFLLFNQYSGQDITERWNALNLDADVKARQEVCLRNLFYAGAVDQRNSARCLFAEYFLLIVTVFLCSVIVFKFLAALQFRAQGEEELRKTIDSISALQYDDKRKLLFIICDGMIIGGGNDRPTPRIVLDILGVDPSIDPEALSFFSVGEGQKQHNMGKVYSGLYECRGHVVPYIVVSKVGKPTERQKPGNRGKRDSQLILMNFLNKVHFNSPMTPFELELYHQIKNVIGVNPSFYEYVLMVDADTEVMPDGLNRMVSVFAHDAKIIGLCGETVLSNEKDSWVTMIQVYEYFISHYLIKAFESLFGSVTCLPGCFCMYRIRAPQKNQPLLISNQIINDYAINKVDTLHKKNLLHLGEDRYLTTLILKHFPNYKTKFVSDAKCATVAPDSWSILLSQRRRWINSTIHNLGELVFLPQLCGFCCFSMRFVVMLDLFSTLVQPAIVGYLVYLIYTLATSTSGVPVMSILTIAGVYGLQAIIFIIHRKWEHIIWMIVSIFAIPVFSFLIPIYSYWHFDDFSWGNTRVVMGDKGKKLVMANEGKFDRRSIPVMTWDEYERSMYEDDMNGGAYFDDNASIGSRSSYRSGYSQGSRLLGHPLK</sequence>
<feature type="binding site" evidence="15">
    <location>
        <begin position="101"/>
        <end position="108"/>
    </location>
    <ligand>
        <name>ATP</name>
        <dbReference type="ChEBI" id="CHEBI:30616"/>
    </ligand>
</feature>
<dbReference type="Gene3D" id="1.20.120.720">
    <property type="entry name" value="Myosin VI head, motor domain, U50 subdomain"/>
    <property type="match status" value="1"/>
</dbReference>
<dbReference type="Gene3D" id="3.40.850.10">
    <property type="entry name" value="Kinesin motor domain"/>
    <property type="match status" value="1"/>
</dbReference>
<keyword evidence="21" id="KW-1185">Reference proteome</keyword>
<proteinExistence type="inferred from homology"/>
<dbReference type="GO" id="GO:0005886">
    <property type="term" value="C:plasma membrane"/>
    <property type="evidence" value="ECO:0007669"/>
    <property type="project" value="UniProtKB-SubCell"/>
</dbReference>
<evidence type="ECO:0000256" key="3">
    <source>
        <dbReference type="ARBA" id="ARBA00022475"/>
    </source>
</evidence>
<keyword evidence="3" id="KW-1003">Cell membrane</keyword>
<dbReference type="GO" id="GO:0003774">
    <property type="term" value="F:cytoskeletal motor activity"/>
    <property type="evidence" value="ECO:0007669"/>
    <property type="project" value="UniProtKB-UniRule"/>
</dbReference>
<evidence type="ECO:0000256" key="4">
    <source>
        <dbReference type="ARBA" id="ARBA00022676"/>
    </source>
</evidence>
<dbReference type="Pfam" id="PF00063">
    <property type="entry name" value="Myosin_head"/>
    <property type="match status" value="1"/>
</dbReference>
<evidence type="ECO:0000256" key="1">
    <source>
        <dbReference type="ARBA" id="ARBA00004651"/>
    </source>
</evidence>
<name>A0A367KSZ4_RHIST</name>
<dbReference type="OrthoDB" id="370884at2759"/>
<feature type="compositionally biased region" description="Basic residues" evidence="16">
    <location>
        <begin position="565"/>
        <end position="576"/>
    </location>
</feature>
<dbReference type="CDD" id="cd14879">
    <property type="entry name" value="MYSc_Myo17"/>
    <property type="match status" value="1"/>
</dbReference>
<dbReference type="GO" id="GO:0016459">
    <property type="term" value="C:myosin complex"/>
    <property type="evidence" value="ECO:0007669"/>
    <property type="project" value="UniProtKB-KW"/>
</dbReference>
<keyword evidence="4" id="KW-0328">Glycosyltransferase</keyword>
<dbReference type="STRING" id="4846.A0A367KSZ4"/>